<organism evidence="1 2">
    <name type="scientific">Goodea atripinnis</name>
    <dbReference type="NCBI Taxonomy" id="208336"/>
    <lineage>
        <taxon>Eukaryota</taxon>
        <taxon>Metazoa</taxon>
        <taxon>Chordata</taxon>
        <taxon>Craniata</taxon>
        <taxon>Vertebrata</taxon>
        <taxon>Euteleostomi</taxon>
        <taxon>Actinopterygii</taxon>
        <taxon>Neopterygii</taxon>
        <taxon>Teleostei</taxon>
        <taxon>Neoteleostei</taxon>
        <taxon>Acanthomorphata</taxon>
        <taxon>Ovalentaria</taxon>
        <taxon>Atherinomorphae</taxon>
        <taxon>Cyprinodontiformes</taxon>
        <taxon>Goodeidae</taxon>
        <taxon>Goodea</taxon>
    </lineage>
</organism>
<proteinExistence type="predicted"/>
<sequence length="125" mass="14101">MSFCQQRDISALGLPYPGPAEEQWKEVGLLERGCSYSDSGIMGSLPLHALSSVTGRQLNAIYFESSRKVCTGVLMLFPWLGPNTSPWRWCFHGDIRFYLSATYRDLDKGQQVTFWSPLSRAPSFT</sequence>
<evidence type="ECO:0000313" key="1">
    <source>
        <dbReference type="EMBL" id="MEQ2166847.1"/>
    </source>
</evidence>
<accession>A0ABV0N620</accession>
<reference evidence="1 2" key="1">
    <citation type="submission" date="2021-06" db="EMBL/GenBank/DDBJ databases">
        <authorList>
            <person name="Palmer J.M."/>
        </authorList>
    </citation>
    <scope>NUCLEOTIDE SEQUENCE [LARGE SCALE GENOMIC DNA]</scope>
    <source>
        <strain evidence="1 2">GA_2019</strain>
        <tissue evidence="1">Muscle</tissue>
    </source>
</reference>
<dbReference type="EMBL" id="JAHRIO010026094">
    <property type="protein sequence ID" value="MEQ2166847.1"/>
    <property type="molecule type" value="Genomic_DNA"/>
</dbReference>
<comment type="caution">
    <text evidence="1">The sequence shown here is derived from an EMBL/GenBank/DDBJ whole genome shotgun (WGS) entry which is preliminary data.</text>
</comment>
<evidence type="ECO:0000313" key="2">
    <source>
        <dbReference type="Proteomes" id="UP001476798"/>
    </source>
</evidence>
<dbReference type="Proteomes" id="UP001476798">
    <property type="component" value="Unassembled WGS sequence"/>
</dbReference>
<name>A0ABV0N620_9TELE</name>
<keyword evidence="2" id="KW-1185">Reference proteome</keyword>
<protein>
    <submittedName>
        <fullName evidence="1">Uncharacterized protein</fullName>
    </submittedName>
</protein>
<gene>
    <name evidence="1" type="ORF">GOODEAATRI_032513</name>
</gene>